<feature type="domain" description="OmpR/PhoB-type" evidence="9">
    <location>
        <begin position="139"/>
        <end position="240"/>
    </location>
</feature>
<dbReference type="SMART" id="SM00448">
    <property type="entry name" value="REC"/>
    <property type="match status" value="1"/>
</dbReference>
<reference evidence="11" key="1">
    <citation type="submission" date="2016-11" db="EMBL/GenBank/DDBJ databases">
        <authorList>
            <person name="Varghese N."/>
            <person name="Submissions S."/>
        </authorList>
    </citation>
    <scope>NUCLEOTIDE SEQUENCE [LARGE SCALE GENOMIC DNA]</scope>
    <source>
        <strain evidence="11">DSM 16219</strain>
    </source>
</reference>
<evidence type="ECO:0000256" key="5">
    <source>
        <dbReference type="ARBA" id="ARBA00023163"/>
    </source>
</evidence>
<feature type="DNA-binding region" description="OmpR/PhoB-type" evidence="7">
    <location>
        <begin position="139"/>
        <end position="240"/>
    </location>
</feature>
<keyword evidence="1 6" id="KW-0597">Phosphoprotein</keyword>
<keyword evidence="5" id="KW-0804">Transcription</keyword>
<evidence type="ECO:0000256" key="3">
    <source>
        <dbReference type="ARBA" id="ARBA00023015"/>
    </source>
</evidence>
<dbReference type="EMBL" id="FQZU01000034">
    <property type="protein sequence ID" value="SHK81735.1"/>
    <property type="molecule type" value="Genomic_DNA"/>
</dbReference>
<dbReference type="InterPro" id="IPR001867">
    <property type="entry name" value="OmpR/PhoB-type_DNA-bd"/>
</dbReference>
<dbReference type="InterPro" id="IPR011006">
    <property type="entry name" value="CheY-like_superfamily"/>
</dbReference>
<evidence type="ECO:0000259" key="9">
    <source>
        <dbReference type="PROSITE" id="PS51755"/>
    </source>
</evidence>
<accession>A0A1M6VK52</accession>
<name>A0A1M6VK52_9BACT</name>
<dbReference type="GO" id="GO:0032993">
    <property type="term" value="C:protein-DNA complex"/>
    <property type="evidence" value="ECO:0007669"/>
    <property type="project" value="TreeGrafter"/>
</dbReference>
<keyword evidence="11" id="KW-1185">Reference proteome</keyword>
<dbReference type="Gene3D" id="3.40.50.2300">
    <property type="match status" value="1"/>
</dbReference>
<sequence length="244" mass="27329">MEQVLRGIIMKEPRASILLVEDDPAISRGLLDVFVFNGFEAKGVEDGQQGLDEALSGQYDLVILDVMLPSMDGFSICRKLREVKPSQAIIMLTAKGSENDIVTGFSAGADDYVSKPFSLKELMVRVEAVLRRSGKNLGTAKVSIGGIIFDEAQLKAAYDDKTEELTRREMDIVLYLHRQEGRIVPKRELLLEVWHYNDPDVETRTVDIHVLKLRKKITELAGEDKPLIVTVRGEGYKLEVPMVI</sequence>
<evidence type="ECO:0000256" key="1">
    <source>
        <dbReference type="ARBA" id="ARBA00022553"/>
    </source>
</evidence>
<evidence type="ECO:0000256" key="6">
    <source>
        <dbReference type="PROSITE-ProRule" id="PRU00169"/>
    </source>
</evidence>
<dbReference type="CDD" id="cd00383">
    <property type="entry name" value="trans_reg_C"/>
    <property type="match status" value="1"/>
</dbReference>
<keyword evidence="4 7" id="KW-0238">DNA-binding</keyword>
<protein>
    <submittedName>
        <fullName evidence="10">Transcriptional regulatory protein, C terminal</fullName>
    </submittedName>
</protein>
<dbReference type="GO" id="GO:0005829">
    <property type="term" value="C:cytosol"/>
    <property type="evidence" value="ECO:0007669"/>
    <property type="project" value="TreeGrafter"/>
</dbReference>
<dbReference type="AlphaFoldDB" id="A0A1M6VK52"/>
<dbReference type="Pfam" id="PF00486">
    <property type="entry name" value="Trans_reg_C"/>
    <property type="match status" value="1"/>
</dbReference>
<dbReference type="SUPFAM" id="SSF52172">
    <property type="entry name" value="CheY-like"/>
    <property type="match status" value="1"/>
</dbReference>
<evidence type="ECO:0000256" key="2">
    <source>
        <dbReference type="ARBA" id="ARBA00023012"/>
    </source>
</evidence>
<dbReference type="STRING" id="1121393.SAMN02745216_04136"/>
<organism evidence="10 11">
    <name type="scientific">Desulfatibacillum alkenivorans DSM 16219</name>
    <dbReference type="NCBI Taxonomy" id="1121393"/>
    <lineage>
        <taxon>Bacteria</taxon>
        <taxon>Pseudomonadati</taxon>
        <taxon>Thermodesulfobacteriota</taxon>
        <taxon>Desulfobacteria</taxon>
        <taxon>Desulfobacterales</taxon>
        <taxon>Desulfatibacillaceae</taxon>
        <taxon>Desulfatibacillum</taxon>
    </lineage>
</organism>
<dbReference type="InterPro" id="IPR016032">
    <property type="entry name" value="Sig_transdc_resp-reg_C-effctor"/>
</dbReference>
<dbReference type="SUPFAM" id="SSF46894">
    <property type="entry name" value="C-terminal effector domain of the bipartite response regulators"/>
    <property type="match status" value="1"/>
</dbReference>
<dbReference type="InterPro" id="IPR001789">
    <property type="entry name" value="Sig_transdc_resp-reg_receiver"/>
</dbReference>
<evidence type="ECO:0000256" key="7">
    <source>
        <dbReference type="PROSITE-ProRule" id="PRU01091"/>
    </source>
</evidence>
<dbReference type="GO" id="GO:0000976">
    <property type="term" value="F:transcription cis-regulatory region binding"/>
    <property type="evidence" value="ECO:0007669"/>
    <property type="project" value="TreeGrafter"/>
</dbReference>
<dbReference type="PANTHER" id="PTHR48111">
    <property type="entry name" value="REGULATOR OF RPOS"/>
    <property type="match status" value="1"/>
</dbReference>
<dbReference type="SMART" id="SM00862">
    <property type="entry name" value="Trans_reg_C"/>
    <property type="match status" value="1"/>
</dbReference>
<dbReference type="InterPro" id="IPR036388">
    <property type="entry name" value="WH-like_DNA-bd_sf"/>
</dbReference>
<evidence type="ECO:0000313" key="11">
    <source>
        <dbReference type="Proteomes" id="UP000183994"/>
    </source>
</evidence>
<dbReference type="FunFam" id="3.40.50.2300:FF:000001">
    <property type="entry name" value="DNA-binding response regulator PhoB"/>
    <property type="match status" value="1"/>
</dbReference>
<dbReference type="PROSITE" id="PS51755">
    <property type="entry name" value="OMPR_PHOB"/>
    <property type="match status" value="1"/>
</dbReference>
<dbReference type="GO" id="GO:0006355">
    <property type="term" value="P:regulation of DNA-templated transcription"/>
    <property type="evidence" value="ECO:0007669"/>
    <property type="project" value="InterPro"/>
</dbReference>
<feature type="modified residue" description="4-aspartylphosphate" evidence="6">
    <location>
        <position position="65"/>
    </location>
</feature>
<keyword evidence="3" id="KW-0805">Transcription regulation</keyword>
<feature type="domain" description="Response regulatory" evidence="8">
    <location>
        <begin position="16"/>
        <end position="130"/>
    </location>
</feature>
<gene>
    <name evidence="10" type="ORF">SAMN02745216_04136</name>
</gene>
<evidence type="ECO:0000256" key="4">
    <source>
        <dbReference type="ARBA" id="ARBA00023125"/>
    </source>
</evidence>
<keyword evidence="2" id="KW-0902">Two-component regulatory system</keyword>
<dbReference type="GO" id="GO:0000156">
    <property type="term" value="F:phosphorelay response regulator activity"/>
    <property type="evidence" value="ECO:0007669"/>
    <property type="project" value="TreeGrafter"/>
</dbReference>
<dbReference type="PANTHER" id="PTHR48111:SF21">
    <property type="entry name" value="DNA-BINDING DUAL MASTER TRANSCRIPTIONAL REGULATOR RPAA"/>
    <property type="match status" value="1"/>
</dbReference>
<dbReference type="Gene3D" id="1.10.10.10">
    <property type="entry name" value="Winged helix-like DNA-binding domain superfamily/Winged helix DNA-binding domain"/>
    <property type="match status" value="1"/>
</dbReference>
<proteinExistence type="predicted"/>
<evidence type="ECO:0000313" key="10">
    <source>
        <dbReference type="EMBL" id="SHK81735.1"/>
    </source>
</evidence>
<dbReference type="InterPro" id="IPR039420">
    <property type="entry name" value="WalR-like"/>
</dbReference>
<dbReference type="Pfam" id="PF00072">
    <property type="entry name" value="Response_reg"/>
    <property type="match status" value="1"/>
</dbReference>
<dbReference type="Gene3D" id="6.10.250.690">
    <property type="match status" value="1"/>
</dbReference>
<evidence type="ECO:0000259" key="8">
    <source>
        <dbReference type="PROSITE" id="PS50110"/>
    </source>
</evidence>
<dbReference type="Proteomes" id="UP000183994">
    <property type="component" value="Unassembled WGS sequence"/>
</dbReference>
<dbReference type="PROSITE" id="PS50110">
    <property type="entry name" value="RESPONSE_REGULATORY"/>
    <property type="match status" value="1"/>
</dbReference>